<feature type="domain" description="Peptidase S1" evidence="12">
    <location>
        <begin position="46"/>
        <end position="275"/>
    </location>
</feature>
<evidence type="ECO:0000256" key="7">
    <source>
        <dbReference type="ARBA" id="ARBA00023157"/>
    </source>
</evidence>
<evidence type="ECO:0000256" key="4">
    <source>
        <dbReference type="ARBA" id="ARBA00022670"/>
    </source>
</evidence>
<dbReference type="FunFam" id="2.40.10.10:FF:000047">
    <property type="entry name" value="Trypsin eta"/>
    <property type="match status" value="1"/>
</dbReference>
<evidence type="ECO:0000256" key="5">
    <source>
        <dbReference type="ARBA" id="ARBA00022801"/>
    </source>
</evidence>
<dbReference type="PRINTS" id="PR00722">
    <property type="entry name" value="CHYMOTRYPSIN"/>
</dbReference>
<dbReference type="InterPro" id="IPR050430">
    <property type="entry name" value="Peptidase_S1"/>
</dbReference>
<dbReference type="SMART" id="SM00020">
    <property type="entry name" value="Tryp_SPc"/>
    <property type="match status" value="1"/>
</dbReference>
<dbReference type="InterPro" id="IPR018114">
    <property type="entry name" value="TRYPSIN_HIS"/>
</dbReference>
<dbReference type="PROSITE" id="PS00135">
    <property type="entry name" value="TRYPSIN_SER"/>
    <property type="match status" value="1"/>
</dbReference>
<dbReference type="Gene3D" id="2.40.10.10">
    <property type="entry name" value="Trypsin-like serine proteases"/>
    <property type="match status" value="1"/>
</dbReference>
<dbReference type="InterPro" id="IPR001254">
    <property type="entry name" value="Trypsin_dom"/>
</dbReference>
<evidence type="ECO:0000313" key="13">
    <source>
        <dbReference type="EMBL" id="CAG9134384.1"/>
    </source>
</evidence>
<keyword evidence="3" id="KW-0964">Secreted</keyword>
<evidence type="ECO:0000256" key="1">
    <source>
        <dbReference type="ARBA" id="ARBA00004613"/>
    </source>
</evidence>
<evidence type="ECO:0000313" key="14">
    <source>
        <dbReference type="Proteomes" id="UP000653454"/>
    </source>
</evidence>
<sequence>MKLLDQYLCQLFYNIDKMKILFAILFCILTTSLYTLASSSLTSPRIINGVDVDISRVPYQAALRRRVAEAWSHSCGAVVVHSRAVLTAAHCVLAYKQNPDNLRVLVGTSYRSSGGSTYAVTKVEVHKDYSSTSLNNDIAVLQTSFIVFSDKVLPIKIIPYGAFIPDGSQAIVSGYGVTESATASRTLRSAIVNIVPQSACLRAYLSIATVTSEMICAVGANPGKDACQGDSGGPLAYNGYLIGLVSWGEGCADVRYPGVYTRVSVYTKWIQEVLDRIDKNTV</sequence>
<dbReference type="Proteomes" id="UP000653454">
    <property type="component" value="Unassembled WGS sequence"/>
</dbReference>
<comment type="similarity">
    <text evidence="2">Belongs to the peptidase S1 family.</text>
</comment>
<protein>
    <recommendedName>
        <fullName evidence="9">trypsin</fullName>
        <ecNumber evidence="9">3.4.21.4</ecNumber>
    </recommendedName>
</protein>
<dbReference type="GO" id="GO:0016485">
    <property type="term" value="P:protein processing"/>
    <property type="evidence" value="ECO:0007669"/>
    <property type="project" value="UniProtKB-ARBA"/>
</dbReference>
<organism evidence="13 14">
    <name type="scientific">Plutella xylostella</name>
    <name type="common">Diamondback moth</name>
    <name type="synonym">Plutella maculipennis</name>
    <dbReference type="NCBI Taxonomy" id="51655"/>
    <lineage>
        <taxon>Eukaryota</taxon>
        <taxon>Metazoa</taxon>
        <taxon>Ecdysozoa</taxon>
        <taxon>Arthropoda</taxon>
        <taxon>Hexapoda</taxon>
        <taxon>Insecta</taxon>
        <taxon>Pterygota</taxon>
        <taxon>Neoptera</taxon>
        <taxon>Endopterygota</taxon>
        <taxon>Lepidoptera</taxon>
        <taxon>Glossata</taxon>
        <taxon>Ditrysia</taxon>
        <taxon>Yponomeutoidea</taxon>
        <taxon>Plutellidae</taxon>
        <taxon>Plutella</taxon>
    </lineage>
</organism>
<keyword evidence="6 10" id="KW-0720">Serine protease</keyword>
<comment type="catalytic activity">
    <reaction evidence="8">
        <text>Preferential cleavage: Arg-|-Xaa, Lys-|-Xaa.</text>
        <dbReference type="EC" id="3.4.21.4"/>
    </reaction>
</comment>
<evidence type="ECO:0000256" key="2">
    <source>
        <dbReference type="ARBA" id="ARBA00007664"/>
    </source>
</evidence>
<dbReference type="InterPro" id="IPR033116">
    <property type="entry name" value="TRYPSIN_SER"/>
</dbReference>
<gene>
    <name evidence="13" type="ORF">PLXY2_LOCUS12603</name>
</gene>
<dbReference type="EC" id="3.4.21.4" evidence="9"/>
<keyword evidence="5 10" id="KW-0378">Hydrolase</keyword>
<accession>A0A8S4G3H0</accession>
<dbReference type="Pfam" id="PF00089">
    <property type="entry name" value="Trypsin"/>
    <property type="match status" value="1"/>
</dbReference>
<dbReference type="SUPFAM" id="SSF50494">
    <property type="entry name" value="Trypsin-like serine proteases"/>
    <property type="match status" value="1"/>
</dbReference>
<dbReference type="PROSITE" id="PS50240">
    <property type="entry name" value="TRYPSIN_DOM"/>
    <property type="match status" value="1"/>
</dbReference>
<name>A0A8S4G3H0_PLUXY</name>
<dbReference type="PROSITE" id="PS00134">
    <property type="entry name" value="TRYPSIN_HIS"/>
    <property type="match status" value="1"/>
</dbReference>
<keyword evidence="11" id="KW-1133">Transmembrane helix</keyword>
<dbReference type="InterPro" id="IPR001314">
    <property type="entry name" value="Peptidase_S1A"/>
</dbReference>
<keyword evidence="7" id="KW-1015">Disulfide bond</keyword>
<evidence type="ECO:0000256" key="3">
    <source>
        <dbReference type="ARBA" id="ARBA00022525"/>
    </source>
</evidence>
<evidence type="ECO:0000256" key="9">
    <source>
        <dbReference type="ARBA" id="ARBA00038868"/>
    </source>
</evidence>
<dbReference type="PANTHER" id="PTHR24276:SF91">
    <property type="entry name" value="AT26814P-RELATED"/>
    <property type="match status" value="1"/>
</dbReference>
<keyword evidence="11" id="KW-0472">Membrane</keyword>
<keyword evidence="14" id="KW-1185">Reference proteome</keyword>
<evidence type="ECO:0000256" key="10">
    <source>
        <dbReference type="RuleBase" id="RU363034"/>
    </source>
</evidence>
<dbReference type="InterPro" id="IPR009003">
    <property type="entry name" value="Peptidase_S1_PA"/>
</dbReference>
<evidence type="ECO:0000256" key="6">
    <source>
        <dbReference type="ARBA" id="ARBA00022825"/>
    </source>
</evidence>
<feature type="transmembrane region" description="Helical" evidence="11">
    <location>
        <begin position="20"/>
        <end position="37"/>
    </location>
</feature>
<proteinExistence type="inferred from homology"/>
<evidence type="ECO:0000256" key="8">
    <source>
        <dbReference type="ARBA" id="ARBA00036320"/>
    </source>
</evidence>
<keyword evidence="11" id="KW-0812">Transmembrane</keyword>
<dbReference type="GO" id="GO:0005576">
    <property type="term" value="C:extracellular region"/>
    <property type="evidence" value="ECO:0007669"/>
    <property type="project" value="UniProtKB-SubCell"/>
</dbReference>
<evidence type="ECO:0000259" key="12">
    <source>
        <dbReference type="PROSITE" id="PS50240"/>
    </source>
</evidence>
<comment type="caution">
    <text evidence="13">The sequence shown here is derived from an EMBL/GenBank/DDBJ whole genome shotgun (WGS) entry which is preliminary data.</text>
</comment>
<dbReference type="CDD" id="cd00190">
    <property type="entry name" value="Tryp_SPc"/>
    <property type="match status" value="1"/>
</dbReference>
<dbReference type="InterPro" id="IPR043504">
    <property type="entry name" value="Peptidase_S1_PA_chymotrypsin"/>
</dbReference>
<comment type="subcellular location">
    <subcellularLocation>
        <location evidence="1">Secreted</location>
    </subcellularLocation>
</comment>
<dbReference type="EMBL" id="CAJHNJ030000077">
    <property type="protein sequence ID" value="CAG9134384.1"/>
    <property type="molecule type" value="Genomic_DNA"/>
</dbReference>
<dbReference type="AlphaFoldDB" id="A0A8S4G3H0"/>
<keyword evidence="4 10" id="KW-0645">Protease</keyword>
<evidence type="ECO:0000256" key="11">
    <source>
        <dbReference type="SAM" id="Phobius"/>
    </source>
</evidence>
<dbReference type="GO" id="GO:0004252">
    <property type="term" value="F:serine-type endopeptidase activity"/>
    <property type="evidence" value="ECO:0007669"/>
    <property type="project" value="UniProtKB-EC"/>
</dbReference>
<dbReference type="PANTHER" id="PTHR24276">
    <property type="entry name" value="POLYSERASE-RELATED"/>
    <property type="match status" value="1"/>
</dbReference>
<reference evidence="13" key="1">
    <citation type="submission" date="2020-11" db="EMBL/GenBank/DDBJ databases">
        <authorList>
            <person name="Whiteford S."/>
        </authorList>
    </citation>
    <scope>NUCLEOTIDE SEQUENCE</scope>
</reference>